<dbReference type="EMBL" id="CP159278">
    <property type="protein sequence ID" value="XCN75866.1"/>
    <property type="molecule type" value="Genomic_DNA"/>
</dbReference>
<reference evidence="1" key="2">
    <citation type="submission" date="2024-07" db="EMBL/GenBank/DDBJ databases">
        <title>A complete genome sequence for Pseudomonas syringae USA007.</title>
        <authorList>
            <person name="Baltrus D.A."/>
        </authorList>
    </citation>
    <scope>NUCLEOTIDE SEQUENCE</scope>
    <source>
        <strain evidence="1">USA007</strain>
    </source>
</reference>
<evidence type="ECO:0000313" key="1">
    <source>
        <dbReference type="EMBL" id="XCN75866.1"/>
    </source>
</evidence>
<dbReference type="GeneID" id="61793368"/>
<protein>
    <submittedName>
        <fullName evidence="1">Uncharacterized protein</fullName>
    </submittedName>
</protein>
<name>A0AAU8M2Y0_PSESX</name>
<organism evidence="1">
    <name type="scientific">Pseudomonas syringae USA007</name>
    <dbReference type="NCBI Taxonomy" id="1357288"/>
    <lineage>
        <taxon>Bacteria</taxon>
        <taxon>Pseudomonadati</taxon>
        <taxon>Pseudomonadota</taxon>
        <taxon>Gammaproteobacteria</taxon>
        <taxon>Pseudomonadales</taxon>
        <taxon>Pseudomonadaceae</taxon>
        <taxon>Pseudomonas</taxon>
        <taxon>Pseudomonas syringae</taxon>
    </lineage>
</organism>
<dbReference type="RefSeq" id="WP_144399851.1">
    <property type="nucleotide sequence ID" value="NZ_CP159278.1"/>
</dbReference>
<sequence length="209" mass="22574">MPSYRVFSSVFDAGDEWDQISSRSKTCASMLFFKYQNGSIGGGPFFVWSSEEGEGIHIAKTIKISANISPNLIGTALKLRNAQANRLAAGLRGAPGFRRRGHSEEFMVEDFPVCLGIAGGHQNVQQAYISITWSPCIDGQDANPSDNVGPVRGCFNKLNILAQAHPNIVFEVSFKKGFGVYTGRGEAAAQYLSGASADNMSFYYAPETG</sequence>
<proteinExistence type="predicted"/>
<gene>
    <name evidence="1" type="ORF">N027_15330</name>
</gene>
<accession>A0AAU8M2Y0</accession>
<dbReference type="AlphaFoldDB" id="A0AAU8M2Y0"/>
<reference evidence="1" key="1">
    <citation type="journal article" date="2014" name="Genome Announc.">
        <title>Draft Genome Sequences of a Phylogenetically Diverse Suite of Pseudomonas syringae Strains from Multiple Source Populations.</title>
        <authorList>
            <person name="Baltrus D.A."/>
            <person name="Yourstone S."/>
            <person name="Lind A."/>
            <person name="Guilbaud C."/>
            <person name="Sands D.C."/>
            <person name="Jones C.D."/>
            <person name="Morris C.E."/>
            <person name="Dangl J.L."/>
        </authorList>
    </citation>
    <scope>NUCLEOTIDE SEQUENCE</scope>
    <source>
        <strain evidence="1">USA007</strain>
    </source>
</reference>